<evidence type="ECO:0000313" key="2">
    <source>
        <dbReference type="Proteomes" id="UP000324222"/>
    </source>
</evidence>
<gene>
    <name evidence="1" type="ORF">E2C01_092330</name>
</gene>
<accession>A0A5B7JLH1</accession>
<organism evidence="1 2">
    <name type="scientific">Portunus trituberculatus</name>
    <name type="common">Swimming crab</name>
    <name type="synonym">Neptunus trituberculatus</name>
    <dbReference type="NCBI Taxonomy" id="210409"/>
    <lineage>
        <taxon>Eukaryota</taxon>
        <taxon>Metazoa</taxon>
        <taxon>Ecdysozoa</taxon>
        <taxon>Arthropoda</taxon>
        <taxon>Crustacea</taxon>
        <taxon>Multicrustacea</taxon>
        <taxon>Malacostraca</taxon>
        <taxon>Eumalacostraca</taxon>
        <taxon>Eucarida</taxon>
        <taxon>Decapoda</taxon>
        <taxon>Pleocyemata</taxon>
        <taxon>Brachyura</taxon>
        <taxon>Eubrachyura</taxon>
        <taxon>Portunoidea</taxon>
        <taxon>Portunidae</taxon>
        <taxon>Portuninae</taxon>
        <taxon>Portunus</taxon>
    </lineage>
</organism>
<protein>
    <submittedName>
        <fullName evidence="1">Uncharacterized protein</fullName>
    </submittedName>
</protein>
<dbReference type="Proteomes" id="UP000324222">
    <property type="component" value="Unassembled WGS sequence"/>
</dbReference>
<reference evidence="1 2" key="1">
    <citation type="submission" date="2019-05" db="EMBL/GenBank/DDBJ databases">
        <title>Another draft genome of Portunus trituberculatus and its Hox gene families provides insights of decapod evolution.</title>
        <authorList>
            <person name="Jeong J.-H."/>
            <person name="Song I."/>
            <person name="Kim S."/>
            <person name="Choi T."/>
            <person name="Kim D."/>
            <person name="Ryu S."/>
            <person name="Kim W."/>
        </authorList>
    </citation>
    <scope>NUCLEOTIDE SEQUENCE [LARGE SCALE GENOMIC DNA]</scope>
    <source>
        <tissue evidence="1">Muscle</tissue>
    </source>
</reference>
<dbReference type="EMBL" id="VSRR010108354">
    <property type="protein sequence ID" value="MPC97042.1"/>
    <property type="molecule type" value="Genomic_DNA"/>
</dbReference>
<keyword evidence="2" id="KW-1185">Reference proteome</keyword>
<name>A0A5B7JLH1_PORTR</name>
<proteinExistence type="predicted"/>
<evidence type="ECO:0000313" key="1">
    <source>
        <dbReference type="EMBL" id="MPC97042.1"/>
    </source>
</evidence>
<dbReference type="AlphaFoldDB" id="A0A5B7JLH1"/>
<comment type="caution">
    <text evidence="1">The sequence shown here is derived from an EMBL/GenBank/DDBJ whole genome shotgun (WGS) entry which is preliminary data.</text>
</comment>
<sequence>MLAELCCGSKWQRNELVTDRADDGLQPLRAHALKFKHFYQRKSQRGDVQGWWLGKRKVSSGAAQGLLRALHH</sequence>